<dbReference type="EMBL" id="KZ309417">
    <property type="protein sequence ID" value="KAG8238685.1"/>
    <property type="molecule type" value="Genomic_DNA"/>
</dbReference>
<gene>
    <name evidence="9" type="ORF">J437_LFUL016564</name>
</gene>
<evidence type="ECO:0000313" key="10">
    <source>
        <dbReference type="Proteomes" id="UP000792457"/>
    </source>
</evidence>
<feature type="domain" description="Chitin-binding type-2" evidence="8">
    <location>
        <begin position="328"/>
        <end position="383"/>
    </location>
</feature>
<dbReference type="InterPro" id="IPR036508">
    <property type="entry name" value="Chitin-bd_dom_sf"/>
</dbReference>
<organism evidence="9 10">
    <name type="scientific">Ladona fulva</name>
    <name type="common">Scarce chaser dragonfly</name>
    <name type="synonym">Libellula fulva</name>
    <dbReference type="NCBI Taxonomy" id="123851"/>
    <lineage>
        <taxon>Eukaryota</taxon>
        <taxon>Metazoa</taxon>
        <taxon>Ecdysozoa</taxon>
        <taxon>Arthropoda</taxon>
        <taxon>Hexapoda</taxon>
        <taxon>Insecta</taxon>
        <taxon>Pterygota</taxon>
        <taxon>Palaeoptera</taxon>
        <taxon>Odonata</taxon>
        <taxon>Epiprocta</taxon>
        <taxon>Anisoptera</taxon>
        <taxon>Libelluloidea</taxon>
        <taxon>Libellulidae</taxon>
        <taxon>Ladona</taxon>
    </lineage>
</organism>
<dbReference type="OrthoDB" id="6020543at2759"/>
<comment type="caution">
    <text evidence="9">The sequence shown here is derived from an EMBL/GenBank/DDBJ whole genome shotgun (WGS) entry which is preliminary data.</text>
</comment>
<keyword evidence="10" id="KW-1185">Reference proteome</keyword>
<evidence type="ECO:0000256" key="6">
    <source>
        <dbReference type="SAM" id="MobiDB-lite"/>
    </source>
</evidence>
<evidence type="ECO:0000256" key="2">
    <source>
        <dbReference type="ARBA" id="ARBA00022729"/>
    </source>
</evidence>
<evidence type="ECO:0000256" key="5">
    <source>
        <dbReference type="ARBA" id="ARBA00023180"/>
    </source>
</evidence>
<dbReference type="Gene3D" id="2.170.140.10">
    <property type="entry name" value="Chitin binding domain"/>
    <property type="match status" value="2"/>
</dbReference>
<dbReference type="InterPro" id="IPR002557">
    <property type="entry name" value="Chitin-bd_dom"/>
</dbReference>
<dbReference type="PANTHER" id="PTHR23301">
    <property type="entry name" value="CHITIN BINDING PERITROPHIN-A"/>
    <property type="match status" value="1"/>
</dbReference>
<keyword evidence="5" id="KW-0325">Glycoprotein</keyword>
<name>A0A8K0P7B1_LADFU</name>
<dbReference type="Proteomes" id="UP000792457">
    <property type="component" value="Unassembled WGS sequence"/>
</dbReference>
<dbReference type="InterPro" id="IPR051940">
    <property type="entry name" value="Chitin_bind-dev_reg"/>
</dbReference>
<dbReference type="GO" id="GO:0005576">
    <property type="term" value="C:extracellular region"/>
    <property type="evidence" value="ECO:0007669"/>
    <property type="project" value="InterPro"/>
</dbReference>
<dbReference type="SUPFAM" id="SSF57625">
    <property type="entry name" value="Invertebrate chitin-binding proteins"/>
    <property type="match status" value="2"/>
</dbReference>
<dbReference type="SMART" id="SM00494">
    <property type="entry name" value="ChtBD2"/>
    <property type="match status" value="2"/>
</dbReference>
<keyword evidence="1" id="KW-0147">Chitin-binding</keyword>
<evidence type="ECO:0000256" key="7">
    <source>
        <dbReference type="SAM" id="SignalP"/>
    </source>
</evidence>
<reference evidence="9" key="1">
    <citation type="submission" date="2013-04" db="EMBL/GenBank/DDBJ databases">
        <authorList>
            <person name="Qu J."/>
            <person name="Murali S.C."/>
            <person name="Bandaranaike D."/>
            <person name="Bellair M."/>
            <person name="Blankenburg K."/>
            <person name="Chao H."/>
            <person name="Dinh H."/>
            <person name="Doddapaneni H."/>
            <person name="Downs B."/>
            <person name="Dugan-Rocha S."/>
            <person name="Elkadiri S."/>
            <person name="Gnanaolivu R.D."/>
            <person name="Hernandez B."/>
            <person name="Javaid M."/>
            <person name="Jayaseelan J.C."/>
            <person name="Lee S."/>
            <person name="Li M."/>
            <person name="Ming W."/>
            <person name="Munidasa M."/>
            <person name="Muniz J."/>
            <person name="Nguyen L."/>
            <person name="Ongeri F."/>
            <person name="Osuji N."/>
            <person name="Pu L.-L."/>
            <person name="Puazo M."/>
            <person name="Qu C."/>
            <person name="Quiroz J."/>
            <person name="Raj R."/>
            <person name="Weissenberger G."/>
            <person name="Xin Y."/>
            <person name="Zou X."/>
            <person name="Han Y."/>
            <person name="Richards S."/>
            <person name="Worley K."/>
            <person name="Muzny D."/>
            <person name="Gibbs R."/>
        </authorList>
    </citation>
    <scope>NUCLEOTIDE SEQUENCE</scope>
    <source>
        <strain evidence="9">Sampled in the wild</strain>
    </source>
</reference>
<keyword evidence="3" id="KW-0677">Repeat</keyword>
<evidence type="ECO:0000313" key="9">
    <source>
        <dbReference type="EMBL" id="KAG8238685.1"/>
    </source>
</evidence>
<feature type="domain" description="Chitin-binding type-2" evidence="8">
    <location>
        <begin position="175"/>
        <end position="231"/>
    </location>
</feature>
<dbReference type="PROSITE" id="PS50940">
    <property type="entry name" value="CHIT_BIND_II"/>
    <property type="match status" value="2"/>
</dbReference>
<dbReference type="PANTHER" id="PTHR23301:SF0">
    <property type="entry name" value="CHITIN-BINDING TYPE-2 DOMAIN-CONTAINING PROTEIN-RELATED"/>
    <property type="match status" value="1"/>
</dbReference>
<feature type="signal peptide" evidence="7">
    <location>
        <begin position="1"/>
        <end position="23"/>
    </location>
</feature>
<evidence type="ECO:0000259" key="8">
    <source>
        <dbReference type="PROSITE" id="PS50940"/>
    </source>
</evidence>
<reference evidence="9" key="2">
    <citation type="submission" date="2017-10" db="EMBL/GenBank/DDBJ databases">
        <title>Ladona fulva Genome sequencing and assembly.</title>
        <authorList>
            <person name="Murali S."/>
            <person name="Richards S."/>
            <person name="Bandaranaike D."/>
            <person name="Bellair M."/>
            <person name="Blankenburg K."/>
            <person name="Chao H."/>
            <person name="Dinh H."/>
            <person name="Doddapaneni H."/>
            <person name="Dugan-Rocha S."/>
            <person name="Elkadiri S."/>
            <person name="Gnanaolivu R."/>
            <person name="Hernandez B."/>
            <person name="Skinner E."/>
            <person name="Javaid M."/>
            <person name="Lee S."/>
            <person name="Li M."/>
            <person name="Ming W."/>
            <person name="Munidasa M."/>
            <person name="Muniz J."/>
            <person name="Nguyen L."/>
            <person name="Hughes D."/>
            <person name="Osuji N."/>
            <person name="Pu L.-L."/>
            <person name="Puazo M."/>
            <person name="Qu C."/>
            <person name="Quiroz J."/>
            <person name="Raj R."/>
            <person name="Weissenberger G."/>
            <person name="Xin Y."/>
            <person name="Zou X."/>
            <person name="Han Y."/>
            <person name="Worley K."/>
            <person name="Muzny D."/>
            <person name="Gibbs R."/>
        </authorList>
    </citation>
    <scope>NUCLEOTIDE SEQUENCE</scope>
    <source>
        <strain evidence="9">Sampled in the wild</strain>
    </source>
</reference>
<accession>A0A8K0P7B1</accession>
<sequence length="385" mass="43236">MLAAMIPRGGILVFVFLPVIIEAILLEEEHPVTKPPVRTEFLWYRRGNNGSYPLLPVEPREEELSTKGQFNNENANQKSPSLKQSDGFNETITKTMIIVEERKNRGGLSAVKGETSAECMGRAHSWGCGLLHNVQEQREGQGYRQKQIKLRAEKSDQLPQKRELNQPMRGWMAVNEWCLQPTGQFPYPFDCRRFINCWNGKGFVQPCAIGTLFNEETLECDFPSKVKGCLVNKLYADKGSYIQKIDEKKASKNISGKSNEREHHGKGITNVRMSHKQLTGTGRVGLNPRTQNLSLSFLTVPPTIVTTPFSATTKRAEENRDGKAKKFVPTCPEPSGMFPHPHLCSHFINCHGGRGHSMMCPLGTLFDAKSQQCDHAYKVKCSSSK</sequence>
<evidence type="ECO:0000256" key="4">
    <source>
        <dbReference type="ARBA" id="ARBA00023157"/>
    </source>
</evidence>
<evidence type="ECO:0000256" key="3">
    <source>
        <dbReference type="ARBA" id="ARBA00022737"/>
    </source>
</evidence>
<feature type="chain" id="PRO_5035451324" description="Chitin-binding type-2 domain-containing protein" evidence="7">
    <location>
        <begin position="24"/>
        <end position="385"/>
    </location>
</feature>
<dbReference type="Pfam" id="PF01607">
    <property type="entry name" value="CBM_14"/>
    <property type="match status" value="2"/>
</dbReference>
<proteinExistence type="predicted"/>
<evidence type="ECO:0000256" key="1">
    <source>
        <dbReference type="ARBA" id="ARBA00022669"/>
    </source>
</evidence>
<dbReference type="GO" id="GO:0008061">
    <property type="term" value="F:chitin binding"/>
    <property type="evidence" value="ECO:0007669"/>
    <property type="project" value="UniProtKB-KW"/>
</dbReference>
<protein>
    <recommendedName>
        <fullName evidence="8">Chitin-binding type-2 domain-containing protein</fullName>
    </recommendedName>
</protein>
<dbReference type="AlphaFoldDB" id="A0A8K0P7B1"/>
<keyword evidence="2 7" id="KW-0732">Signal</keyword>
<feature type="non-terminal residue" evidence="9">
    <location>
        <position position="385"/>
    </location>
</feature>
<feature type="region of interest" description="Disordered" evidence="6">
    <location>
        <begin position="251"/>
        <end position="272"/>
    </location>
</feature>
<keyword evidence="4" id="KW-1015">Disulfide bond</keyword>